<feature type="signal peptide" evidence="13">
    <location>
        <begin position="1"/>
        <end position="33"/>
    </location>
</feature>
<organism evidence="14 15">
    <name type="scientific">Thauera sinica</name>
    <dbReference type="NCBI Taxonomy" id="2665146"/>
    <lineage>
        <taxon>Bacteria</taxon>
        <taxon>Pseudomonadati</taxon>
        <taxon>Pseudomonadota</taxon>
        <taxon>Betaproteobacteria</taxon>
        <taxon>Rhodocyclales</taxon>
        <taxon>Zoogloeaceae</taxon>
        <taxon>Thauera</taxon>
    </lineage>
</organism>
<evidence type="ECO:0000256" key="7">
    <source>
        <dbReference type="ARBA" id="ARBA00022927"/>
    </source>
</evidence>
<protein>
    <recommendedName>
        <fullName evidence="4">Outer-membrane lipoprotein LolB</fullName>
    </recommendedName>
</protein>
<evidence type="ECO:0000313" key="15">
    <source>
        <dbReference type="Proteomes" id="UP001595974"/>
    </source>
</evidence>
<name>A0ABW1ATX1_9RHOO</name>
<gene>
    <name evidence="14" type="primary">lolB</name>
    <name evidence="14" type="ORF">ACFPTN_15340</name>
</gene>
<keyword evidence="11" id="KW-0998">Cell outer membrane</keyword>
<evidence type="ECO:0000256" key="11">
    <source>
        <dbReference type="ARBA" id="ARBA00023237"/>
    </source>
</evidence>
<keyword evidence="10" id="KW-0143">Chaperone</keyword>
<reference evidence="15" key="1">
    <citation type="journal article" date="2019" name="Int. J. Syst. Evol. Microbiol.">
        <title>The Global Catalogue of Microorganisms (GCM) 10K type strain sequencing project: providing services to taxonomists for standard genome sequencing and annotation.</title>
        <authorList>
            <consortium name="The Broad Institute Genomics Platform"/>
            <consortium name="The Broad Institute Genome Sequencing Center for Infectious Disease"/>
            <person name="Wu L."/>
            <person name="Ma J."/>
        </authorList>
    </citation>
    <scope>NUCLEOTIDE SEQUENCE [LARGE SCALE GENOMIC DNA]</scope>
    <source>
        <strain evidence="15">SHR3</strain>
    </source>
</reference>
<evidence type="ECO:0000256" key="13">
    <source>
        <dbReference type="SAM" id="SignalP"/>
    </source>
</evidence>
<evidence type="ECO:0000256" key="8">
    <source>
        <dbReference type="ARBA" id="ARBA00023136"/>
    </source>
</evidence>
<dbReference type="Gene3D" id="2.50.20.10">
    <property type="entry name" value="Lipoprotein localisation LolA/LolB/LppX"/>
    <property type="match status" value="1"/>
</dbReference>
<dbReference type="PROSITE" id="PS51257">
    <property type="entry name" value="PROKAR_LIPOPROTEIN"/>
    <property type="match status" value="1"/>
</dbReference>
<dbReference type="Proteomes" id="UP001595974">
    <property type="component" value="Unassembled WGS sequence"/>
</dbReference>
<keyword evidence="8" id="KW-0472">Membrane</keyword>
<evidence type="ECO:0000256" key="6">
    <source>
        <dbReference type="ARBA" id="ARBA00022729"/>
    </source>
</evidence>
<sequence length="204" mass="21413">MRPVAPHAPAAARAGRRALLAAVLAAAATAACAPLAPREAAPAAQRRAVAAFELEGRMSASDGSRAASGRVEWQHGPASDTWTVYTPLGQVAARLESDAAGARLTDAGGQRIDAPRADVLLPQVLGVEVPVARLGDWVQATPAAGAEVRSRDAFGRPTQVFDQGWRIDYLDYAAPDPGAMPARLDISRGDARLRLIVDTWTPRP</sequence>
<dbReference type="EMBL" id="JBHSOG010000059">
    <property type="protein sequence ID" value="MFC5770752.1"/>
    <property type="molecule type" value="Genomic_DNA"/>
</dbReference>
<comment type="subunit">
    <text evidence="3">Monomer.</text>
</comment>
<dbReference type="Pfam" id="PF03550">
    <property type="entry name" value="LolB"/>
    <property type="match status" value="1"/>
</dbReference>
<dbReference type="SUPFAM" id="SSF89392">
    <property type="entry name" value="Prokaryotic lipoproteins and lipoprotein localization factors"/>
    <property type="match status" value="1"/>
</dbReference>
<comment type="subcellular location">
    <subcellularLocation>
        <location evidence="1">Cell outer membrane</location>
        <topology evidence="1">Lipid-anchor</topology>
    </subcellularLocation>
</comment>
<dbReference type="RefSeq" id="WP_096444841.1">
    <property type="nucleotide sequence ID" value="NZ_JBHSOG010000059.1"/>
</dbReference>
<keyword evidence="15" id="KW-1185">Reference proteome</keyword>
<evidence type="ECO:0000256" key="9">
    <source>
        <dbReference type="ARBA" id="ARBA00023139"/>
    </source>
</evidence>
<feature type="chain" id="PRO_5046164245" description="Outer-membrane lipoprotein LolB" evidence="13">
    <location>
        <begin position="34"/>
        <end position="204"/>
    </location>
</feature>
<dbReference type="InterPro" id="IPR006311">
    <property type="entry name" value="TAT_signal"/>
</dbReference>
<keyword evidence="6 13" id="KW-0732">Signal</keyword>
<evidence type="ECO:0000313" key="14">
    <source>
        <dbReference type="EMBL" id="MFC5770752.1"/>
    </source>
</evidence>
<evidence type="ECO:0000256" key="3">
    <source>
        <dbReference type="ARBA" id="ARBA00011245"/>
    </source>
</evidence>
<evidence type="ECO:0000256" key="2">
    <source>
        <dbReference type="ARBA" id="ARBA00009696"/>
    </source>
</evidence>
<comment type="caution">
    <text evidence="14">The sequence shown here is derived from an EMBL/GenBank/DDBJ whole genome shotgun (WGS) entry which is preliminary data.</text>
</comment>
<dbReference type="CDD" id="cd16326">
    <property type="entry name" value="LolB"/>
    <property type="match status" value="1"/>
</dbReference>
<keyword evidence="12 14" id="KW-0449">Lipoprotein</keyword>
<proteinExistence type="inferred from homology"/>
<keyword evidence="7" id="KW-0653">Protein transport</keyword>
<keyword evidence="9" id="KW-0564">Palmitate</keyword>
<evidence type="ECO:0000256" key="5">
    <source>
        <dbReference type="ARBA" id="ARBA00022448"/>
    </source>
</evidence>
<evidence type="ECO:0000256" key="10">
    <source>
        <dbReference type="ARBA" id="ARBA00023186"/>
    </source>
</evidence>
<dbReference type="InterPro" id="IPR029046">
    <property type="entry name" value="LolA/LolB/LppX"/>
</dbReference>
<dbReference type="InterPro" id="IPR004565">
    <property type="entry name" value="OM_lipoprot_LolB"/>
</dbReference>
<evidence type="ECO:0000256" key="1">
    <source>
        <dbReference type="ARBA" id="ARBA00004459"/>
    </source>
</evidence>
<evidence type="ECO:0000256" key="4">
    <source>
        <dbReference type="ARBA" id="ARBA00016202"/>
    </source>
</evidence>
<evidence type="ECO:0000256" key="12">
    <source>
        <dbReference type="ARBA" id="ARBA00023288"/>
    </source>
</evidence>
<comment type="similarity">
    <text evidence="2">Belongs to the LolB family.</text>
</comment>
<keyword evidence="5" id="KW-0813">Transport</keyword>
<dbReference type="NCBIfam" id="TIGR00548">
    <property type="entry name" value="lolB"/>
    <property type="match status" value="1"/>
</dbReference>
<dbReference type="PROSITE" id="PS51318">
    <property type="entry name" value="TAT"/>
    <property type="match status" value="1"/>
</dbReference>
<accession>A0ABW1ATX1</accession>